<dbReference type="GO" id="GO:0008270">
    <property type="term" value="F:zinc ion binding"/>
    <property type="evidence" value="ECO:0007669"/>
    <property type="project" value="UniProtKB-KW"/>
</dbReference>
<evidence type="ECO:0000256" key="4">
    <source>
        <dbReference type="ARBA" id="ARBA00022676"/>
    </source>
</evidence>
<dbReference type="Gene3D" id="1.20.142.10">
    <property type="entry name" value="Poly(ADP-ribose) polymerase, regulatory domain"/>
    <property type="match status" value="1"/>
</dbReference>
<dbReference type="CDD" id="cd01437">
    <property type="entry name" value="parp_like"/>
    <property type="match status" value="1"/>
</dbReference>
<keyword evidence="14" id="KW-0539">Nucleus</keyword>
<dbReference type="PROSITE" id="PS51060">
    <property type="entry name" value="PARP_ALPHA_HD"/>
    <property type="match status" value="1"/>
</dbReference>
<dbReference type="InterPro" id="IPR001357">
    <property type="entry name" value="BRCT_dom"/>
</dbReference>
<evidence type="ECO:0000256" key="15">
    <source>
        <dbReference type="ARBA" id="ARBA00024347"/>
    </source>
</evidence>
<evidence type="ECO:0000256" key="10">
    <source>
        <dbReference type="ARBA" id="ARBA00022771"/>
    </source>
</evidence>
<dbReference type="InterPro" id="IPR008893">
    <property type="entry name" value="WGR_domain"/>
</dbReference>
<dbReference type="SUPFAM" id="SSF142921">
    <property type="entry name" value="WGR domain-like"/>
    <property type="match status" value="1"/>
</dbReference>
<evidence type="ECO:0000256" key="5">
    <source>
        <dbReference type="ARBA" id="ARBA00022679"/>
    </source>
</evidence>
<keyword evidence="12 18" id="KW-0520">NAD</keyword>
<feature type="domain" description="WGR" evidence="23">
    <location>
        <begin position="211"/>
        <end position="311"/>
    </location>
</feature>
<dbReference type="Gene3D" id="3.90.228.10">
    <property type="match status" value="1"/>
</dbReference>
<comment type="similarity">
    <text evidence="15">Belongs to the ARTD/PARP family.</text>
</comment>
<keyword evidence="11" id="KW-0862">Zinc</keyword>
<name>A0A8J5LIR9_ZINOF</name>
<dbReference type="PANTHER" id="PTHR10459:SF80">
    <property type="entry name" value="POLY [ADP-RIBOSE] POLYMERASE 1"/>
    <property type="match status" value="1"/>
</dbReference>
<dbReference type="GO" id="GO:0005730">
    <property type="term" value="C:nucleolus"/>
    <property type="evidence" value="ECO:0007669"/>
    <property type="project" value="TreeGrafter"/>
</dbReference>
<evidence type="ECO:0000256" key="14">
    <source>
        <dbReference type="ARBA" id="ARBA00023242"/>
    </source>
</evidence>
<evidence type="ECO:0000256" key="8">
    <source>
        <dbReference type="ARBA" id="ARBA00022737"/>
    </source>
</evidence>
<dbReference type="InterPro" id="IPR050800">
    <property type="entry name" value="ARTD/PARP"/>
</dbReference>
<dbReference type="PROSITE" id="PS51059">
    <property type="entry name" value="PARP_CATALYTIC"/>
    <property type="match status" value="1"/>
</dbReference>
<feature type="region of interest" description="Disordered" evidence="19">
    <location>
        <begin position="69"/>
        <end position="92"/>
    </location>
</feature>
<dbReference type="EC" id="2.4.2.-" evidence="18"/>
<evidence type="ECO:0000256" key="17">
    <source>
        <dbReference type="ARBA" id="ARBA00033987"/>
    </source>
</evidence>
<gene>
    <name evidence="24" type="ORF">ZIOFF_018411</name>
</gene>
<keyword evidence="6" id="KW-0548">Nucleotidyltransferase</keyword>
<dbReference type="FunFam" id="3.40.50.10190:FF:000051">
    <property type="entry name" value="Poly [ADP-ribose] polymerase"/>
    <property type="match status" value="1"/>
</dbReference>
<organism evidence="24 25">
    <name type="scientific">Zingiber officinale</name>
    <name type="common">Ginger</name>
    <name type="synonym">Amomum zingiber</name>
    <dbReference type="NCBI Taxonomy" id="94328"/>
    <lineage>
        <taxon>Eukaryota</taxon>
        <taxon>Viridiplantae</taxon>
        <taxon>Streptophyta</taxon>
        <taxon>Embryophyta</taxon>
        <taxon>Tracheophyta</taxon>
        <taxon>Spermatophyta</taxon>
        <taxon>Magnoliopsida</taxon>
        <taxon>Liliopsida</taxon>
        <taxon>Zingiberales</taxon>
        <taxon>Zingiberaceae</taxon>
        <taxon>Zingiber</taxon>
    </lineage>
</organism>
<keyword evidence="4 18" id="KW-0328">Glycosyltransferase</keyword>
<dbReference type="GO" id="GO:0006302">
    <property type="term" value="P:double-strand break repair"/>
    <property type="evidence" value="ECO:0007669"/>
    <property type="project" value="TreeGrafter"/>
</dbReference>
<keyword evidence="9" id="KW-0013">ADP-ribosylation</keyword>
<dbReference type="GO" id="GO:0070212">
    <property type="term" value="P:protein poly-ADP-ribosylation"/>
    <property type="evidence" value="ECO:0007669"/>
    <property type="project" value="TreeGrafter"/>
</dbReference>
<dbReference type="InterPro" id="IPR036616">
    <property type="entry name" value="Poly(ADP-ribose)pol_reg_dom_sf"/>
</dbReference>
<evidence type="ECO:0000313" key="24">
    <source>
        <dbReference type="EMBL" id="KAG6521296.1"/>
    </source>
</evidence>
<evidence type="ECO:0000313" key="25">
    <source>
        <dbReference type="Proteomes" id="UP000734854"/>
    </source>
</evidence>
<comment type="subcellular location">
    <subcellularLocation>
        <location evidence="3">Nucleus</location>
    </subcellularLocation>
</comment>
<accession>A0A8J5LIR9</accession>
<evidence type="ECO:0000256" key="19">
    <source>
        <dbReference type="SAM" id="MobiDB-lite"/>
    </source>
</evidence>
<dbReference type="GO" id="GO:0016779">
    <property type="term" value="F:nucleotidyltransferase activity"/>
    <property type="evidence" value="ECO:0007669"/>
    <property type="project" value="UniProtKB-KW"/>
</dbReference>
<dbReference type="FunFam" id="1.20.142.10:FF:000002">
    <property type="entry name" value="Poly [ADP-ribose] polymerase"/>
    <property type="match status" value="1"/>
</dbReference>
<dbReference type="InterPro" id="IPR036930">
    <property type="entry name" value="WGR_dom_sf"/>
</dbReference>
<feature type="compositionally biased region" description="Polar residues" evidence="19">
    <location>
        <begin position="72"/>
        <end position="89"/>
    </location>
</feature>
<feature type="domain" description="PARP alpha-helical" evidence="22">
    <location>
        <begin position="332"/>
        <end position="457"/>
    </location>
</feature>
<dbReference type="InterPro" id="IPR004102">
    <property type="entry name" value="Poly(ADP-ribose)pol_reg_dom"/>
</dbReference>
<dbReference type="SUPFAM" id="SSF56399">
    <property type="entry name" value="ADP-ribosylation"/>
    <property type="match status" value="1"/>
</dbReference>
<dbReference type="Gene3D" id="3.40.50.10190">
    <property type="entry name" value="BRCT domain"/>
    <property type="match status" value="1"/>
</dbReference>
<dbReference type="SUPFAM" id="SSF52113">
    <property type="entry name" value="BRCT domain"/>
    <property type="match status" value="1"/>
</dbReference>
<dbReference type="SUPFAM" id="SSF47587">
    <property type="entry name" value="Domain of poly(ADP-ribose) polymerase"/>
    <property type="match status" value="1"/>
</dbReference>
<comment type="catalytic activity">
    <reaction evidence="1">
        <text>L-aspartyl-[protein] + NAD(+) = 4-O-(ADP-D-ribosyl)-L-aspartyl-[protein] + nicotinamide</text>
        <dbReference type="Rhea" id="RHEA:54424"/>
        <dbReference type="Rhea" id="RHEA-COMP:9867"/>
        <dbReference type="Rhea" id="RHEA-COMP:13832"/>
        <dbReference type="ChEBI" id="CHEBI:17154"/>
        <dbReference type="ChEBI" id="CHEBI:29961"/>
        <dbReference type="ChEBI" id="CHEBI:57540"/>
        <dbReference type="ChEBI" id="CHEBI:138102"/>
    </reaction>
</comment>
<evidence type="ECO:0000256" key="12">
    <source>
        <dbReference type="ARBA" id="ARBA00023027"/>
    </source>
</evidence>
<dbReference type="CDD" id="cd08001">
    <property type="entry name" value="WGR_PARP1_like"/>
    <property type="match status" value="1"/>
</dbReference>
<evidence type="ECO:0000256" key="7">
    <source>
        <dbReference type="ARBA" id="ARBA00022723"/>
    </source>
</evidence>
<evidence type="ECO:0000256" key="2">
    <source>
        <dbReference type="ARBA" id="ARBA00000459"/>
    </source>
</evidence>
<dbReference type="GO" id="GO:1990404">
    <property type="term" value="F:NAD+-protein mono-ADP-ribosyltransferase activity"/>
    <property type="evidence" value="ECO:0007669"/>
    <property type="project" value="TreeGrafter"/>
</dbReference>
<dbReference type="Pfam" id="PF02877">
    <property type="entry name" value="PARP_reg"/>
    <property type="match status" value="1"/>
</dbReference>
<comment type="caution">
    <text evidence="24">The sequence shown here is derived from an EMBL/GenBank/DDBJ whole genome shotgun (WGS) entry which is preliminary data.</text>
</comment>
<dbReference type="Pfam" id="PF00533">
    <property type="entry name" value="BRCT"/>
    <property type="match status" value="1"/>
</dbReference>
<evidence type="ECO:0000256" key="13">
    <source>
        <dbReference type="ARBA" id="ARBA00023125"/>
    </source>
</evidence>
<dbReference type="EMBL" id="JACMSC010000005">
    <property type="protein sequence ID" value="KAG6521296.1"/>
    <property type="molecule type" value="Genomic_DNA"/>
</dbReference>
<keyword evidence="8" id="KW-0677">Repeat</keyword>
<protein>
    <recommendedName>
        <fullName evidence="18">Poly [ADP-ribose] polymerase</fullName>
        <shortName evidence="18">PARP</shortName>
        <ecNumber evidence="18">2.4.2.-</ecNumber>
    </recommendedName>
</protein>
<dbReference type="AlphaFoldDB" id="A0A8J5LIR9"/>
<dbReference type="InterPro" id="IPR012317">
    <property type="entry name" value="Poly(ADP-ribose)pol_cat_dom"/>
</dbReference>
<evidence type="ECO:0000256" key="9">
    <source>
        <dbReference type="ARBA" id="ARBA00022765"/>
    </source>
</evidence>
<evidence type="ECO:0000259" key="20">
    <source>
        <dbReference type="PROSITE" id="PS50172"/>
    </source>
</evidence>
<dbReference type="FunFam" id="3.90.228.10:FF:000002">
    <property type="entry name" value="Poly [ADP-ribose] polymerase"/>
    <property type="match status" value="1"/>
</dbReference>
<evidence type="ECO:0000259" key="21">
    <source>
        <dbReference type="PROSITE" id="PS51059"/>
    </source>
</evidence>
<dbReference type="Pfam" id="PF00644">
    <property type="entry name" value="PARP"/>
    <property type="match status" value="1"/>
</dbReference>
<dbReference type="GO" id="GO:0003950">
    <property type="term" value="F:NAD+ poly-ADP-ribosyltransferase activity"/>
    <property type="evidence" value="ECO:0007669"/>
    <property type="project" value="UniProtKB-UniRule"/>
</dbReference>
<dbReference type="PROSITE" id="PS50172">
    <property type="entry name" value="BRCT"/>
    <property type="match status" value="1"/>
</dbReference>
<comment type="function">
    <text evidence="16">Involved in the base excision repair (BER) pathway, by catalyzing the poly(ADP-ribosyl)ation of a limited number of acceptor proteins involved in chromatin architecture and in DNA metabolism. This modification follows DNA damages and appears as an obligatory step in a detection/signaling pathway leading to the reparation of DNA strand breaks.</text>
</comment>
<feature type="domain" description="PARP catalytic" evidence="21">
    <location>
        <begin position="537"/>
        <end position="764"/>
    </location>
</feature>
<sequence>MAIGIHEGQLGHGSATEKGAAIACRKRRSSVVGARGDPVAPCGMAWSGELGVGDRVWYRSQKPKKPERLLPLSTSKSVIGDTSDSSPPSNDEKLEKLKVAIAGKSSGDFEELKPKLEAAGVKFHMKIMKDTSCLIWSREVNNDDSQIKKARRMKLPIVREDYLHGCIRKMKKLPFDSYKIEVASETSRSGVVTVKVKGRSAVHEASDLQDTGHILEDGQSIYNTTLNMSDLSTGINSYYILQIIQEDNGSDCYVFRKWGRVGNDKIGGIKLEEMSKSDAIQQFKHLFLEKTGNPWEAWEQKANFQKQPGRFYPLDIDYGVKQALKKNPSNLKSQLEPRLLELMKMLFNVETYRSAMLEFEINLTEMPLGKLSKENIQKGFAALTEIQNLICNTTYAPAVKESLIVDASNRFFTFIPSIHPHLIQHEDDIRAKVCVYLKGKGKLSHILGAEPATTDLAFEAWDEAMIMSSLWDSMEPSINDTCMFLTTANQIWDCITRTYSKACNATQVYELKVKMLEALKDIEIASRLVAFDRDDDMSLDEKYEKLQCAITPLSHDSEDYQLLKKYLLNTHAPTHKDWSLELEEIFVLEREGECDKFAPFKDMKNKMLLWHGSRLTNFVGILSQGLRVAPPEAPATGYMFGKGIYFADLVSKSAQYCYVDKNDPVGLMLLSEVALGEIHELKKATYMDKPPKGKHSTKGLGKTVPLQSEFEMWRDQVVVPCGKPVSSTIRASELLYNEYIVYNMAQVCCWHLFRSAYWSTSVAVYSVYLVNT</sequence>
<evidence type="ECO:0000256" key="16">
    <source>
        <dbReference type="ARBA" id="ARBA00024945"/>
    </source>
</evidence>
<feature type="domain" description="BRCT" evidence="20">
    <location>
        <begin position="89"/>
        <end position="180"/>
    </location>
</feature>
<dbReference type="SMART" id="SM00773">
    <property type="entry name" value="WGR"/>
    <property type="match status" value="1"/>
</dbReference>
<dbReference type="Pfam" id="PF05406">
    <property type="entry name" value="WGR"/>
    <property type="match status" value="1"/>
</dbReference>
<dbReference type="PROSITE" id="PS51977">
    <property type="entry name" value="WGR"/>
    <property type="match status" value="1"/>
</dbReference>
<comment type="catalytic activity">
    <reaction evidence="17">
        <text>NAD(+) + (ADP-D-ribosyl)n-acceptor = nicotinamide + (ADP-D-ribosyl)n+1-acceptor + H(+).</text>
        <dbReference type="EC" id="2.4.2.30"/>
    </reaction>
</comment>
<keyword evidence="5 18" id="KW-0808">Transferase</keyword>
<proteinExistence type="inferred from homology"/>
<evidence type="ECO:0000259" key="22">
    <source>
        <dbReference type="PROSITE" id="PS51060"/>
    </source>
</evidence>
<keyword evidence="10" id="KW-0863">Zinc-finger</keyword>
<comment type="catalytic activity">
    <reaction evidence="2">
        <text>L-glutamyl-[protein] + NAD(+) = 5-O-(ADP-D-ribosyl)-L-glutamyl-[protein] + nicotinamide</text>
        <dbReference type="Rhea" id="RHEA:58224"/>
        <dbReference type="Rhea" id="RHEA-COMP:10208"/>
        <dbReference type="Rhea" id="RHEA-COMP:15089"/>
        <dbReference type="ChEBI" id="CHEBI:17154"/>
        <dbReference type="ChEBI" id="CHEBI:29973"/>
        <dbReference type="ChEBI" id="CHEBI:57540"/>
        <dbReference type="ChEBI" id="CHEBI:142540"/>
    </reaction>
</comment>
<dbReference type="Proteomes" id="UP000734854">
    <property type="component" value="Unassembled WGS sequence"/>
</dbReference>
<keyword evidence="25" id="KW-1185">Reference proteome</keyword>
<keyword evidence="13" id="KW-0238">DNA-binding</keyword>
<evidence type="ECO:0000256" key="18">
    <source>
        <dbReference type="RuleBase" id="RU362114"/>
    </source>
</evidence>
<evidence type="ECO:0000259" key="23">
    <source>
        <dbReference type="PROSITE" id="PS51977"/>
    </source>
</evidence>
<dbReference type="InterPro" id="IPR036420">
    <property type="entry name" value="BRCT_dom_sf"/>
</dbReference>
<keyword evidence="7" id="KW-0479">Metal-binding</keyword>
<dbReference type="PANTHER" id="PTHR10459">
    <property type="entry name" value="DNA LIGASE"/>
    <property type="match status" value="1"/>
</dbReference>
<evidence type="ECO:0000256" key="6">
    <source>
        <dbReference type="ARBA" id="ARBA00022695"/>
    </source>
</evidence>
<evidence type="ECO:0000256" key="11">
    <source>
        <dbReference type="ARBA" id="ARBA00022833"/>
    </source>
</evidence>
<evidence type="ECO:0000256" key="3">
    <source>
        <dbReference type="ARBA" id="ARBA00004123"/>
    </source>
</evidence>
<reference evidence="24 25" key="1">
    <citation type="submission" date="2020-08" db="EMBL/GenBank/DDBJ databases">
        <title>Plant Genome Project.</title>
        <authorList>
            <person name="Zhang R.-G."/>
        </authorList>
    </citation>
    <scope>NUCLEOTIDE SEQUENCE [LARGE SCALE GENOMIC DNA]</scope>
    <source>
        <tissue evidence="24">Rhizome</tissue>
    </source>
</reference>
<dbReference type="GO" id="GO:0003677">
    <property type="term" value="F:DNA binding"/>
    <property type="evidence" value="ECO:0007669"/>
    <property type="project" value="UniProtKB-KW"/>
</dbReference>
<evidence type="ECO:0000256" key="1">
    <source>
        <dbReference type="ARBA" id="ARBA00000438"/>
    </source>
</evidence>